<reference evidence="1 2" key="1">
    <citation type="journal article" date="2014" name="Genome Biol. Evol.">
        <title>The genome of the myxosporean Thelohanellus kitauei shows adaptations to nutrient acquisition within its fish host.</title>
        <authorList>
            <person name="Yang Y."/>
            <person name="Xiong J."/>
            <person name="Zhou Z."/>
            <person name="Huo F."/>
            <person name="Miao W."/>
            <person name="Ran C."/>
            <person name="Liu Y."/>
            <person name="Zhang J."/>
            <person name="Feng J."/>
            <person name="Wang M."/>
            <person name="Wang M."/>
            <person name="Wang L."/>
            <person name="Yao B."/>
        </authorList>
    </citation>
    <scope>NUCLEOTIDE SEQUENCE [LARGE SCALE GENOMIC DNA]</scope>
    <source>
        <strain evidence="1">Wuqing</strain>
    </source>
</reference>
<gene>
    <name evidence="1" type="ORF">RF11_09778</name>
</gene>
<dbReference type="AlphaFoldDB" id="A0A0C2MCH5"/>
<dbReference type="Proteomes" id="UP000031668">
    <property type="component" value="Unassembled WGS sequence"/>
</dbReference>
<name>A0A0C2MCH5_THEKT</name>
<dbReference type="Gene3D" id="3.30.2450.30">
    <property type="match status" value="1"/>
</dbReference>
<evidence type="ECO:0000313" key="1">
    <source>
        <dbReference type="EMBL" id="KII64816.1"/>
    </source>
</evidence>
<sequence>MPGRTQGVLLGNHEEDASIVELANLLLPVHFVCNYFVAMNLIHENLFLTIMENTEPPQRYRIMVPMNRCEEFLTNLHEIKRFVHDYRSKVHPKTLIKCKRPAFTATMKTTTGMVYYFEVLENKGYFSLQIRYIYKWRRDYIYLNILFLDQFVETIEELHRKYSSLMGGYDIFLDSSSQIDKRTDIYSLESGVNNTVIGNNHITPSYSQSMLSKQILTKLP</sequence>
<evidence type="ECO:0000313" key="2">
    <source>
        <dbReference type="Proteomes" id="UP000031668"/>
    </source>
</evidence>
<comment type="caution">
    <text evidence="1">The sequence shown here is derived from an EMBL/GenBank/DDBJ whole genome shotgun (WGS) entry which is preliminary data.</text>
</comment>
<organism evidence="1 2">
    <name type="scientific">Thelohanellus kitauei</name>
    <name type="common">Myxosporean</name>
    <dbReference type="NCBI Taxonomy" id="669202"/>
    <lineage>
        <taxon>Eukaryota</taxon>
        <taxon>Metazoa</taxon>
        <taxon>Cnidaria</taxon>
        <taxon>Myxozoa</taxon>
        <taxon>Myxosporea</taxon>
        <taxon>Bivalvulida</taxon>
        <taxon>Platysporina</taxon>
        <taxon>Myxobolidae</taxon>
        <taxon>Thelohanellus</taxon>
    </lineage>
</organism>
<protein>
    <submittedName>
        <fullName evidence="1">Uncharacterized protein</fullName>
    </submittedName>
</protein>
<dbReference type="EMBL" id="JWZT01004089">
    <property type="protein sequence ID" value="KII64816.1"/>
    <property type="molecule type" value="Genomic_DNA"/>
</dbReference>
<proteinExistence type="predicted"/>
<keyword evidence="2" id="KW-1185">Reference proteome</keyword>
<accession>A0A0C2MCH5</accession>